<gene>
    <name evidence="2" type="ORF">FHX68_0747</name>
</gene>
<dbReference type="Proteomes" id="UP000319804">
    <property type="component" value="Unassembled WGS sequence"/>
</dbReference>
<proteinExistence type="predicted"/>
<dbReference type="Gene3D" id="1.10.260.40">
    <property type="entry name" value="lambda repressor-like DNA-binding domains"/>
    <property type="match status" value="1"/>
</dbReference>
<dbReference type="InterPro" id="IPR010982">
    <property type="entry name" value="Lambda_DNA-bd_dom_sf"/>
</dbReference>
<comment type="caution">
    <text evidence="2">The sequence shown here is derived from an EMBL/GenBank/DDBJ whole genome shotgun (WGS) entry which is preliminary data.</text>
</comment>
<dbReference type="InterPro" id="IPR001387">
    <property type="entry name" value="Cro/C1-type_HTH"/>
</dbReference>
<protein>
    <recommendedName>
        <fullName evidence="1">HTH cro/C1-type domain-containing protein</fullName>
    </recommendedName>
</protein>
<organism evidence="2 3">
    <name type="scientific">Microbacterium lacticum</name>
    <dbReference type="NCBI Taxonomy" id="33885"/>
    <lineage>
        <taxon>Bacteria</taxon>
        <taxon>Bacillati</taxon>
        <taxon>Actinomycetota</taxon>
        <taxon>Actinomycetes</taxon>
        <taxon>Micrococcales</taxon>
        <taxon>Microbacteriaceae</taxon>
        <taxon>Microbacterium</taxon>
    </lineage>
</organism>
<dbReference type="EMBL" id="VFPS01000001">
    <property type="protein sequence ID" value="TQN00637.1"/>
    <property type="molecule type" value="Genomic_DNA"/>
</dbReference>
<keyword evidence="3" id="KW-1185">Reference proteome</keyword>
<sequence>METERVRGNPAGITNTHVAQNIRAARQAIGMDLRTMSDGLKAAGRKLSTSGISKLEAGDRRVDVDDLTVIAYLLRTTPAALLTPPDEQTTLTGVPEGYEPEEIDRWMRGELVLTDEGLFNYWQQEWVICTDRIHHLETTLASMTAPSRDDPEKTQAHPKTIAAYQERLDTARARARVIRERGVQLDPEGRVFNAADYIDNYAQTHQPGTTTARSTRS</sequence>
<dbReference type="GO" id="GO:0003677">
    <property type="term" value="F:DNA binding"/>
    <property type="evidence" value="ECO:0007669"/>
    <property type="project" value="InterPro"/>
</dbReference>
<reference evidence="2 3" key="1">
    <citation type="submission" date="2019-06" db="EMBL/GenBank/DDBJ databases">
        <title>Sequencing the genomes of 1000 actinobacteria strains.</title>
        <authorList>
            <person name="Klenk H.-P."/>
        </authorList>
    </citation>
    <scope>NUCLEOTIDE SEQUENCE [LARGE SCALE GENOMIC DNA]</scope>
    <source>
        <strain evidence="2 3">DSM 20427</strain>
    </source>
</reference>
<dbReference type="SUPFAM" id="SSF47413">
    <property type="entry name" value="lambda repressor-like DNA-binding domains"/>
    <property type="match status" value="1"/>
</dbReference>
<dbReference type="AlphaFoldDB" id="A0A4Y3UKU0"/>
<name>A0A4Y3UKU0_9MICO</name>
<dbReference type="PROSITE" id="PS50943">
    <property type="entry name" value="HTH_CROC1"/>
    <property type="match status" value="1"/>
</dbReference>
<accession>A0A4Y3UKU0</accession>
<evidence type="ECO:0000313" key="2">
    <source>
        <dbReference type="EMBL" id="TQN00637.1"/>
    </source>
</evidence>
<evidence type="ECO:0000313" key="3">
    <source>
        <dbReference type="Proteomes" id="UP000319804"/>
    </source>
</evidence>
<evidence type="ECO:0000259" key="1">
    <source>
        <dbReference type="PROSITE" id="PS50943"/>
    </source>
</evidence>
<dbReference type="RefSeq" id="WP_170219041.1">
    <property type="nucleotide sequence ID" value="NZ_VFPS01000001.1"/>
</dbReference>
<feature type="domain" description="HTH cro/C1-type" evidence="1">
    <location>
        <begin position="47"/>
        <end position="81"/>
    </location>
</feature>
<dbReference type="CDD" id="cd00093">
    <property type="entry name" value="HTH_XRE"/>
    <property type="match status" value="1"/>
</dbReference>